<reference evidence="2" key="2">
    <citation type="journal article" date="2014" name="ISME J.">
        <title>Microbial stratification in low pH oxic and suboxic macroscopic growths along an acid mine drainage.</title>
        <authorList>
            <person name="Mendez-Garcia C."/>
            <person name="Mesa V."/>
            <person name="Sprenger R.R."/>
            <person name="Richter M."/>
            <person name="Diez M.S."/>
            <person name="Solano J."/>
            <person name="Bargiela R."/>
            <person name="Golyshina O.V."/>
            <person name="Manteca A."/>
            <person name="Ramos J.L."/>
            <person name="Gallego J.R."/>
            <person name="Llorente I."/>
            <person name="Martins Dos Santos V.A."/>
            <person name="Jensen O.N."/>
            <person name="Pelaez A.I."/>
            <person name="Sanchez J."/>
            <person name="Ferrer M."/>
        </authorList>
    </citation>
    <scope>NUCLEOTIDE SEQUENCE</scope>
</reference>
<protein>
    <submittedName>
        <fullName evidence="2">Xanthine dehydrogenase accessory factor</fullName>
    </submittedName>
</protein>
<feature type="non-terminal residue" evidence="2">
    <location>
        <position position="113"/>
    </location>
</feature>
<dbReference type="EMBL" id="AUZX01011790">
    <property type="protein sequence ID" value="EQD41900.1"/>
    <property type="molecule type" value="Genomic_DNA"/>
</dbReference>
<accession>T1AIS6</accession>
<sequence length="113" mass="12231">MEGVLAAAHDCLRRDESFAFATIVEIRRHDLANGTALGAKLLVTLDGPPIGSLGSVSLDTAVERELRKALATSQRATWRCGADGESEGDELTLFVDVFPRRPRMIIFGAVDFT</sequence>
<evidence type="ECO:0000259" key="1">
    <source>
        <dbReference type="Pfam" id="PF02625"/>
    </source>
</evidence>
<gene>
    <name evidence="2" type="ORF">B1A_16043</name>
</gene>
<dbReference type="Pfam" id="PF02625">
    <property type="entry name" value="XdhC_CoxI"/>
    <property type="match status" value="1"/>
</dbReference>
<evidence type="ECO:0000313" key="2">
    <source>
        <dbReference type="EMBL" id="EQD41900.1"/>
    </source>
</evidence>
<feature type="domain" description="XdhC- CoxI" evidence="1">
    <location>
        <begin position="11"/>
        <end position="77"/>
    </location>
</feature>
<organism evidence="2">
    <name type="scientific">mine drainage metagenome</name>
    <dbReference type="NCBI Taxonomy" id="410659"/>
    <lineage>
        <taxon>unclassified sequences</taxon>
        <taxon>metagenomes</taxon>
        <taxon>ecological metagenomes</taxon>
    </lineage>
</organism>
<reference evidence="2" key="1">
    <citation type="submission" date="2013-08" db="EMBL/GenBank/DDBJ databases">
        <authorList>
            <person name="Mendez C."/>
            <person name="Richter M."/>
            <person name="Ferrer M."/>
            <person name="Sanchez J."/>
        </authorList>
    </citation>
    <scope>NUCLEOTIDE SEQUENCE</scope>
</reference>
<name>T1AIS6_9ZZZZ</name>
<dbReference type="InterPro" id="IPR003777">
    <property type="entry name" value="XdhC_CoxI"/>
</dbReference>
<dbReference type="AlphaFoldDB" id="T1AIS6"/>
<comment type="caution">
    <text evidence="2">The sequence shown here is derived from an EMBL/GenBank/DDBJ whole genome shotgun (WGS) entry which is preliminary data.</text>
</comment>
<proteinExistence type="predicted"/>